<protein>
    <recommendedName>
        <fullName evidence="2">tRNA pseudouridine(55) synthase</fullName>
        <ecNumber evidence="2">5.4.99.25</ecNumber>
    </recommendedName>
    <alternativeName>
        <fullName evidence="7">tRNA pseudouridine 55 synthase</fullName>
    </alternativeName>
    <alternativeName>
        <fullName evidence="5">tRNA pseudouridylate synthase</fullName>
    </alternativeName>
    <alternativeName>
        <fullName evidence="6">tRNA-uridine isomerase</fullName>
    </alternativeName>
</protein>
<dbReference type="STRING" id="1202772.A0A1V9Z0V9"/>
<name>A0A1V9Z0V9_ACHHY</name>
<evidence type="ECO:0000313" key="11">
    <source>
        <dbReference type="Proteomes" id="UP000243579"/>
    </source>
</evidence>
<sequence length="488" mass="52542">MTSAALLAALPTDATVVPALFRAHGAGLCIRCCLRFAGLCDEALYLLPSSELEATWAAYGAQHAQAVTPSAPICTCCLNVFDVLLAPAGREAVTATLAEAGYTTPSFVIATKIPSSVLIRQYAMLHFVQAKLTPVDLKEVLKWCITPIFAASLGGATYNAASDVSVHVHFTHPLSESEAMLLPTLRDTIMQNKKRKLDIDGFGAVSRALSGLRSLPAAIPSPPTAVQSPATLVVTVERSPVYVAGRYLKYQRGLSQTPWVLDGERMGDSSVEEAIGDVIAPEFRAKSYKFHTAGREDVDVRMLGNGRPFILELLDAKVATLSPEAFATVQNRVNAANLDVVEVRELTGATKEGFAALQSGADSKRKTYCCVVWTSGVLTPARVATLNGIVDLKVAQKTPVRVLHRRTLLTRPKVIHDARVEVLNDHYMLLRLTTSAGTYVKEFVHGDLGRTFPNVASLLGCDADILQLDVENLIDGQPGDDFDADDDE</sequence>
<feature type="domain" description="Pus10 N-terminal eukaryotes" evidence="8">
    <location>
        <begin position="74"/>
        <end position="225"/>
    </location>
</feature>
<dbReference type="OrthoDB" id="271937at2759"/>
<evidence type="ECO:0000256" key="6">
    <source>
        <dbReference type="ARBA" id="ARBA00079393"/>
    </source>
</evidence>
<dbReference type="InterPro" id="IPR020103">
    <property type="entry name" value="PsdUridine_synth_cat_dom_sf"/>
</dbReference>
<comment type="caution">
    <text evidence="10">The sequence shown here is derived from an EMBL/GenBank/DDBJ whole genome shotgun (WGS) entry which is preliminary data.</text>
</comment>
<feature type="domain" description="Pus10-like C-terminal" evidence="9">
    <location>
        <begin position="242"/>
        <end position="472"/>
    </location>
</feature>
<proteinExistence type="inferred from homology"/>
<dbReference type="AlphaFoldDB" id="A0A1V9Z0V9"/>
<evidence type="ECO:0000256" key="1">
    <source>
        <dbReference type="ARBA" id="ARBA00009652"/>
    </source>
</evidence>
<dbReference type="FunFam" id="3.30.70.3190:FF:000001">
    <property type="entry name" value="tRNA pseudouridine synthase Pus10"/>
    <property type="match status" value="1"/>
</dbReference>
<evidence type="ECO:0000259" key="9">
    <source>
        <dbReference type="Pfam" id="PF21238"/>
    </source>
</evidence>
<dbReference type="PANTHER" id="PTHR21568:SF0">
    <property type="entry name" value="TRNA PSEUDOURIDINE SYNTHASE PUS10"/>
    <property type="match status" value="1"/>
</dbReference>
<evidence type="ECO:0000256" key="3">
    <source>
        <dbReference type="ARBA" id="ARBA00022694"/>
    </source>
</evidence>
<dbReference type="EMBL" id="JNBR01000515">
    <property type="protein sequence ID" value="OQR91567.1"/>
    <property type="molecule type" value="Genomic_DNA"/>
</dbReference>
<dbReference type="FunFam" id="3.30.70.2510:FF:000001">
    <property type="entry name" value="tRNA pseudouridine synthase Pus10"/>
    <property type="match status" value="1"/>
</dbReference>
<dbReference type="Pfam" id="PF21238">
    <property type="entry name" value="Pus10_C"/>
    <property type="match status" value="1"/>
</dbReference>
<evidence type="ECO:0000313" key="10">
    <source>
        <dbReference type="EMBL" id="OQR91567.1"/>
    </source>
</evidence>
<dbReference type="GO" id="GO:0160148">
    <property type="term" value="F:tRNA pseudouridine(55) synthase activity"/>
    <property type="evidence" value="ECO:0007669"/>
    <property type="project" value="UniProtKB-EC"/>
</dbReference>
<keyword evidence="4" id="KW-0413">Isomerase</keyword>
<dbReference type="GO" id="GO:0003723">
    <property type="term" value="F:RNA binding"/>
    <property type="evidence" value="ECO:0007669"/>
    <property type="project" value="InterPro"/>
</dbReference>
<dbReference type="Proteomes" id="UP000243579">
    <property type="component" value="Unassembled WGS sequence"/>
</dbReference>
<dbReference type="SUPFAM" id="SSF55120">
    <property type="entry name" value="Pseudouridine synthase"/>
    <property type="match status" value="1"/>
</dbReference>
<evidence type="ECO:0000259" key="8">
    <source>
        <dbReference type="Pfam" id="PF21237"/>
    </source>
</evidence>
<evidence type="ECO:0000256" key="4">
    <source>
        <dbReference type="ARBA" id="ARBA00023235"/>
    </source>
</evidence>
<dbReference type="GO" id="GO:0031119">
    <property type="term" value="P:tRNA pseudouridine synthesis"/>
    <property type="evidence" value="ECO:0007669"/>
    <property type="project" value="TreeGrafter"/>
</dbReference>
<evidence type="ECO:0000256" key="2">
    <source>
        <dbReference type="ARBA" id="ARBA00012787"/>
    </source>
</evidence>
<dbReference type="Gene3D" id="3.30.70.3190">
    <property type="match status" value="1"/>
</dbReference>
<dbReference type="Pfam" id="PF21237">
    <property type="entry name" value="Pus10_N_euk"/>
    <property type="match status" value="1"/>
</dbReference>
<evidence type="ECO:0000256" key="5">
    <source>
        <dbReference type="ARBA" id="ARBA00075270"/>
    </source>
</evidence>
<gene>
    <name evidence="10" type="ORF">ACHHYP_04572</name>
</gene>
<dbReference type="InterPro" id="IPR048741">
    <property type="entry name" value="Pus10-like_C"/>
</dbReference>
<keyword evidence="11" id="KW-1185">Reference proteome</keyword>
<accession>A0A1V9Z0V9</accession>
<dbReference type="PANTHER" id="PTHR21568">
    <property type="entry name" value="TRNA PSEUDOURIDINE SYNTHASE PUS10"/>
    <property type="match status" value="1"/>
</dbReference>
<dbReference type="InterPro" id="IPR048742">
    <property type="entry name" value="Pus10_N_euk"/>
</dbReference>
<organism evidence="10 11">
    <name type="scientific">Achlya hypogyna</name>
    <name type="common">Oomycete</name>
    <name type="synonym">Protoachlya hypogyna</name>
    <dbReference type="NCBI Taxonomy" id="1202772"/>
    <lineage>
        <taxon>Eukaryota</taxon>
        <taxon>Sar</taxon>
        <taxon>Stramenopiles</taxon>
        <taxon>Oomycota</taxon>
        <taxon>Saprolegniomycetes</taxon>
        <taxon>Saprolegniales</taxon>
        <taxon>Achlyaceae</taxon>
        <taxon>Achlya</taxon>
    </lineage>
</organism>
<reference evidence="10 11" key="1">
    <citation type="journal article" date="2014" name="Genome Biol. Evol.">
        <title>The secreted proteins of Achlya hypogyna and Thraustotheca clavata identify the ancestral oomycete secretome and reveal gene acquisitions by horizontal gene transfer.</title>
        <authorList>
            <person name="Misner I."/>
            <person name="Blouin N."/>
            <person name="Leonard G."/>
            <person name="Richards T.A."/>
            <person name="Lane C.E."/>
        </authorList>
    </citation>
    <scope>NUCLEOTIDE SEQUENCE [LARGE SCALE GENOMIC DNA]</scope>
    <source>
        <strain evidence="10 11">ATCC 48635</strain>
    </source>
</reference>
<dbReference type="InterPro" id="IPR039894">
    <property type="entry name" value="Pus10-like"/>
</dbReference>
<dbReference type="EC" id="5.4.99.25" evidence="2"/>
<evidence type="ECO:0000256" key="7">
    <source>
        <dbReference type="ARBA" id="ARBA00083669"/>
    </source>
</evidence>
<dbReference type="Gene3D" id="3.30.70.2510">
    <property type="match status" value="1"/>
</dbReference>
<keyword evidence="3" id="KW-0819">tRNA processing</keyword>
<comment type="similarity">
    <text evidence="1">Belongs to the pseudouridine synthase Pus10 family.</text>
</comment>